<reference evidence="1 2" key="1">
    <citation type="submission" date="2016-10" db="EMBL/GenBank/DDBJ databases">
        <authorList>
            <person name="de Groot N.N."/>
        </authorList>
    </citation>
    <scope>NUCLEOTIDE SEQUENCE [LARGE SCALE GENOMIC DNA]</scope>
    <source>
        <strain evidence="1 2">DSM 44908</strain>
    </source>
</reference>
<proteinExistence type="predicted"/>
<name>A0A1I0SSI0_9NOCA</name>
<evidence type="ECO:0008006" key="3">
    <source>
        <dbReference type="Google" id="ProtNLM"/>
    </source>
</evidence>
<protein>
    <recommendedName>
        <fullName evidence="3">DUF4157 domain-containing protein</fullName>
    </recommendedName>
</protein>
<accession>A0A1I0SSI0</accession>
<organism evidence="1 2">
    <name type="scientific">Rhodococcoides kroppenstedtii</name>
    <dbReference type="NCBI Taxonomy" id="293050"/>
    <lineage>
        <taxon>Bacteria</taxon>
        <taxon>Bacillati</taxon>
        <taxon>Actinomycetota</taxon>
        <taxon>Actinomycetes</taxon>
        <taxon>Mycobacteriales</taxon>
        <taxon>Nocardiaceae</taxon>
        <taxon>Rhodococcoides</taxon>
    </lineage>
</organism>
<sequence>MTAPLRVPRETVRAVSRGSRQVAFATRVALLWGALWGGRVEWDRESALLICHGMRTGYGRGGTCVGAVFLTGPVTPGRALADPRRRRALLTHEAVHAEQWRRHGVLFALRYLVEEVRRPGPANRFEIEAGLSDGGYRP</sequence>
<dbReference type="RefSeq" id="WP_170851436.1">
    <property type="nucleotide sequence ID" value="NZ_FOJN01000002.1"/>
</dbReference>
<evidence type="ECO:0000313" key="2">
    <source>
        <dbReference type="Proteomes" id="UP000182054"/>
    </source>
</evidence>
<dbReference type="EMBL" id="FOJN01000002">
    <property type="protein sequence ID" value="SFA42475.1"/>
    <property type="molecule type" value="Genomic_DNA"/>
</dbReference>
<dbReference type="AlphaFoldDB" id="A0A1I0SSI0"/>
<dbReference type="GeneID" id="85484726"/>
<dbReference type="Proteomes" id="UP000182054">
    <property type="component" value="Unassembled WGS sequence"/>
</dbReference>
<gene>
    <name evidence="1" type="ORF">SAMN05444374_102258</name>
</gene>
<evidence type="ECO:0000313" key="1">
    <source>
        <dbReference type="EMBL" id="SFA42475.1"/>
    </source>
</evidence>